<reference evidence="6 7" key="1">
    <citation type="submission" date="2017-11" db="EMBL/GenBank/DDBJ databases">
        <authorList>
            <person name="Han C.G."/>
        </authorList>
    </citation>
    <scope>NUCLEOTIDE SEQUENCE [LARGE SCALE GENOMIC DNA]</scope>
    <source>
        <strain evidence="6 7">A8</strain>
    </source>
</reference>
<keyword evidence="4" id="KW-0406">Ion transport</keyword>
<evidence type="ECO:0000256" key="1">
    <source>
        <dbReference type="ARBA" id="ARBA00004202"/>
    </source>
</evidence>
<evidence type="ECO:0000313" key="7">
    <source>
        <dbReference type="Proteomes" id="UP000234412"/>
    </source>
</evidence>
<evidence type="ECO:0000256" key="3">
    <source>
        <dbReference type="ARBA" id="ARBA00022475"/>
    </source>
</evidence>
<protein>
    <submittedName>
        <fullName evidence="6">Sugar ABC transporter substrate-binding protein</fullName>
    </submittedName>
</protein>
<proteinExistence type="predicted"/>
<evidence type="ECO:0000256" key="5">
    <source>
        <dbReference type="ARBA" id="ARBA00023136"/>
    </source>
</evidence>
<dbReference type="GO" id="GO:0005886">
    <property type="term" value="C:plasma membrane"/>
    <property type="evidence" value="ECO:0007669"/>
    <property type="project" value="UniProtKB-SubCell"/>
</dbReference>
<evidence type="ECO:0000256" key="2">
    <source>
        <dbReference type="ARBA" id="ARBA00022448"/>
    </source>
</evidence>
<dbReference type="Proteomes" id="UP000234412">
    <property type="component" value="Unassembled WGS sequence"/>
</dbReference>
<comment type="caution">
    <text evidence="6">The sequence shown here is derived from an EMBL/GenBank/DDBJ whole genome shotgun (WGS) entry which is preliminary data.</text>
</comment>
<comment type="subcellular location">
    <subcellularLocation>
        <location evidence="1">Cell membrane</location>
        <topology evidence="1">Peripheral membrane protein</topology>
    </subcellularLocation>
</comment>
<organism evidence="6 7">
    <name type="scientific">Klebsiella variicola</name>
    <dbReference type="NCBI Taxonomy" id="244366"/>
    <lineage>
        <taxon>Bacteria</taxon>
        <taxon>Pseudomonadati</taxon>
        <taxon>Pseudomonadota</taxon>
        <taxon>Gammaproteobacteria</taxon>
        <taxon>Enterobacterales</taxon>
        <taxon>Enterobacteriaceae</taxon>
        <taxon>Klebsiella/Raoultella group</taxon>
        <taxon>Klebsiella</taxon>
        <taxon>Klebsiella pneumoniae complex</taxon>
    </lineage>
</organism>
<dbReference type="Gene3D" id="3.40.50.300">
    <property type="entry name" value="P-loop containing nucleotide triphosphate hydrolases"/>
    <property type="match status" value="1"/>
</dbReference>
<dbReference type="SUPFAM" id="SSF52540">
    <property type="entry name" value="P-loop containing nucleoside triphosphate hydrolases"/>
    <property type="match status" value="1"/>
</dbReference>
<keyword evidence="2" id="KW-0813">Transport</keyword>
<evidence type="ECO:0000313" key="6">
    <source>
        <dbReference type="EMBL" id="PLM83429.1"/>
    </source>
</evidence>
<gene>
    <name evidence="6" type="ORF">CWN47_33185</name>
</gene>
<keyword evidence="3" id="KW-1003">Cell membrane</keyword>
<dbReference type="InterPro" id="IPR027417">
    <property type="entry name" value="P-loop_NTPase"/>
</dbReference>
<accession>A0A2N4YR05</accession>
<reference evidence="6 7" key="2">
    <citation type="submission" date="2018-01" db="EMBL/GenBank/DDBJ databases">
        <title>Genomic study of Klebsiella pneumoniae.</title>
        <authorList>
            <person name="Yang Y."/>
            <person name="Bicalho R."/>
        </authorList>
    </citation>
    <scope>NUCLEOTIDE SEQUENCE [LARGE SCALE GENOMIC DNA]</scope>
    <source>
        <strain evidence="6 7">A8</strain>
    </source>
</reference>
<keyword evidence="5" id="KW-0472">Membrane</keyword>
<dbReference type="GO" id="GO:0006811">
    <property type="term" value="P:monoatomic ion transport"/>
    <property type="evidence" value="ECO:0007669"/>
    <property type="project" value="UniProtKB-KW"/>
</dbReference>
<evidence type="ECO:0000256" key="4">
    <source>
        <dbReference type="ARBA" id="ARBA00023065"/>
    </source>
</evidence>
<dbReference type="PANTHER" id="PTHR42771:SF4">
    <property type="entry name" value="IRON(3+)-HYDROXAMATE IMPORT ATP-BINDING PROTEIN FHUC"/>
    <property type="match status" value="1"/>
</dbReference>
<sequence>DIHHQMQLMQLISELPVTSIVAIHDLNHAAMFCDSLIVMQQGQILASGTPEEILSEALLWDVFRVKTKIEISPYHGKKHIHFIV</sequence>
<feature type="non-terminal residue" evidence="6">
    <location>
        <position position="1"/>
    </location>
</feature>
<dbReference type="PANTHER" id="PTHR42771">
    <property type="entry name" value="IRON(3+)-HYDROXAMATE IMPORT ATP-BINDING PROTEIN FHUC"/>
    <property type="match status" value="1"/>
</dbReference>
<dbReference type="EMBL" id="PIDP01001985">
    <property type="protein sequence ID" value="PLM83429.1"/>
    <property type="molecule type" value="Genomic_DNA"/>
</dbReference>
<dbReference type="AlphaFoldDB" id="A0A2N4YR05"/>
<dbReference type="InterPro" id="IPR051535">
    <property type="entry name" value="Siderophore_ABC-ATPase"/>
</dbReference>
<name>A0A2N4YR05_KLEVA</name>